<dbReference type="PANTHER" id="PTHR46494:SF1">
    <property type="entry name" value="CORA FAMILY METAL ION TRANSPORTER (EUROFUNG)"/>
    <property type="match status" value="1"/>
</dbReference>
<keyword evidence="6 12" id="KW-0460">Magnesium</keyword>
<accession>H5SQJ9</accession>
<gene>
    <name evidence="12" type="primary">corA</name>
    <name evidence="13" type="ORF">HGMM_OP1C130</name>
</gene>
<dbReference type="Gene3D" id="1.20.58.340">
    <property type="entry name" value="Magnesium transport protein CorA, transmembrane region"/>
    <property type="match status" value="2"/>
</dbReference>
<comment type="subcellular location">
    <subcellularLocation>
        <location evidence="1">Cell membrane</location>
        <topology evidence="1">Multi-pass membrane protein</topology>
    </subcellularLocation>
    <subcellularLocation>
        <location evidence="12">Membrane</location>
        <topology evidence="12">Multi-pass membrane protein</topology>
    </subcellularLocation>
</comment>
<comment type="function">
    <text evidence="11">Mediates influx of magnesium ions. Alternates between open and closed states. Activated by low cytoplasmic Mg(2+) levels. Inactive when cytoplasmic Mg(2+) levels are high.</text>
</comment>
<dbReference type="InterPro" id="IPR045863">
    <property type="entry name" value="CorA_TM1_TM2"/>
</dbReference>
<dbReference type="GO" id="GO:0000287">
    <property type="term" value="F:magnesium ion binding"/>
    <property type="evidence" value="ECO:0007669"/>
    <property type="project" value="TreeGrafter"/>
</dbReference>
<reference evidence="13" key="2">
    <citation type="journal article" date="2012" name="PLoS ONE">
        <title>A Deeply Branching Thermophilic Bacterium with an Ancient Acetyl-CoA Pathway Dominates a Subsurface Ecosystem.</title>
        <authorList>
            <person name="Takami H."/>
            <person name="Noguchi H."/>
            <person name="Takaki Y."/>
            <person name="Uchiyama I."/>
            <person name="Toyoda A."/>
            <person name="Nishi S."/>
            <person name="Chee G.-J."/>
            <person name="Arai W."/>
            <person name="Nunoura T."/>
            <person name="Itoh T."/>
            <person name="Hattori M."/>
            <person name="Takai K."/>
        </authorList>
    </citation>
    <scope>NUCLEOTIDE SEQUENCE</scope>
</reference>
<evidence type="ECO:0000256" key="8">
    <source>
        <dbReference type="ARBA" id="ARBA00023065"/>
    </source>
</evidence>
<dbReference type="GO" id="GO:0050897">
    <property type="term" value="F:cobalt ion binding"/>
    <property type="evidence" value="ECO:0007669"/>
    <property type="project" value="TreeGrafter"/>
</dbReference>
<dbReference type="InterPro" id="IPR004488">
    <property type="entry name" value="Mg/Co-transport_prot_CorA"/>
</dbReference>
<dbReference type="GO" id="GO:0005886">
    <property type="term" value="C:plasma membrane"/>
    <property type="evidence" value="ECO:0007669"/>
    <property type="project" value="UniProtKB-SubCell"/>
</dbReference>
<evidence type="ECO:0000256" key="2">
    <source>
        <dbReference type="ARBA" id="ARBA00009765"/>
    </source>
</evidence>
<dbReference type="CDD" id="cd12822">
    <property type="entry name" value="TmCorA-like"/>
    <property type="match status" value="1"/>
</dbReference>
<keyword evidence="4 12" id="KW-1003">Cell membrane</keyword>
<evidence type="ECO:0000256" key="3">
    <source>
        <dbReference type="ARBA" id="ARBA00022448"/>
    </source>
</evidence>
<evidence type="ECO:0000256" key="10">
    <source>
        <dbReference type="ARBA" id="ARBA00034269"/>
    </source>
</evidence>
<evidence type="ECO:0000256" key="11">
    <source>
        <dbReference type="ARBA" id="ARBA00045497"/>
    </source>
</evidence>
<keyword evidence="3 12" id="KW-0813">Transport</keyword>
<dbReference type="EMBL" id="AP011800">
    <property type="protein sequence ID" value="BAL58435.1"/>
    <property type="molecule type" value="Genomic_DNA"/>
</dbReference>
<keyword evidence="8 12" id="KW-0406">Ion transport</keyword>
<dbReference type="FunFam" id="1.20.58.340:FF:000004">
    <property type="entry name" value="Magnesium transport protein CorA"/>
    <property type="match status" value="1"/>
</dbReference>
<evidence type="ECO:0000256" key="12">
    <source>
        <dbReference type="RuleBase" id="RU362010"/>
    </source>
</evidence>
<dbReference type="SUPFAM" id="SSF143865">
    <property type="entry name" value="CorA soluble domain-like"/>
    <property type="match status" value="1"/>
</dbReference>
<reference evidence="13" key="1">
    <citation type="journal article" date="2005" name="Environ. Microbiol.">
        <title>Genetic and functional properties of uncultivated thermophilic crenarchaeotes from a subsurface gold mine as revealed by analysis of genome fragments.</title>
        <authorList>
            <person name="Nunoura T."/>
            <person name="Hirayama H."/>
            <person name="Takami H."/>
            <person name="Oida H."/>
            <person name="Nishi S."/>
            <person name="Shimamura S."/>
            <person name="Suzuki Y."/>
            <person name="Inagaki F."/>
            <person name="Takai K."/>
            <person name="Nealson K.H."/>
            <person name="Horikoshi K."/>
        </authorList>
    </citation>
    <scope>NUCLEOTIDE SEQUENCE</scope>
</reference>
<organism evidence="13">
    <name type="scientific">Acetithermum autotrophicum</name>
    <dbReference type="NCBI Taxonomy" id="1446466"/>
    <lineage>
        <taxon>Bacteria</taxon>
        <taxon>Candidatus Bipolaricaulota</taxon>
        <taxon>Candidatus Acetithermum</taxon>
    </lineage>
</organism>
<dbReference type="SUPFAM" id="SSF144083">
    <property type="entry name" value="Magnesium transport protein CorA, transmembrane region"/>
    <property type="match status" value="1"/>
</dbReference>
<evidence type="ECO:0000256" key="4">
    <source>
        <dbReference type="ARBA" id="ARBA00022475"/>
    </source>
</evidence>
<dbReference type="Gene3D" id="3.30.460.20">
    <property type="entry name" value="CorA soluble domain-like"/>
    <property type="match status" value="1"/>
</dbReference>
<evidence type="ECO:0000256" key="1">
    <source>
        <dbReference type="ARBA" id="ARBA00004651"/>
    </source>
</evidence>
<proteinExistence type="inferred from homology"/>
<dbReference type="Pfam" id="PF01544">
    <property type="entry name" value="CorA"/>
    <property type="match status" value="1"/>
</dbReference>
<dbReference type="InterPro" id="IPR002523">
    <property type="entry name" value="MgTranspt_CorA/ZnTranspt_ZntB"/>
</dbReference>
<comment type="similarity">
    <text evidence="2 12">Belongs to the CorA metal ion transporter (MIT) (TC 1.A.35) family.</text>
</comment>
<name>H5SQJ9_ACEAU</name>
<keyword evidence="9 12" id="KW-0472">Membrane</keyword>
<dbReference type="NCBIfam" id="TIGR00383">
    <property type="entry name" value="corA"/>
    <property type="match status" value="1"/>
</dbReference>
<evidence type="ECO:0000256" key="6">
    <source>
        <dbReference type="ARBA" id="ARBA00022842"/>
    </source>
</evidence>
<comment type="catalytic activity">
    <reaction evidence="10">
        <text>Mg(2+)(in) = Mg(2+)(out)</text>
        <dbReference type="Rhea" id="RHEA:29827"/>
        <dbReference type="ChEBI" id="CHEBI:18420"/>
    </reaction>
</comment>
<dbReference type="PANTHER" id="PTHR46494">
    <property type="entry name" value="CORA FAMILY METAL ION TRANSPORTER (EUROFUNG)"/>
    <property type="match status" value="1"/>
</dbReference>
<keyword evidence="5 12" id="KW-0812">Transmembrane</keyword>
<protein>
    <recommendedName>
        <fullName evidence="12">Magnesium transport protein CorA</fullName>
    </recommendedName>
</protein>
<evidence type="ECO:0000256" key="9">
    <source>
        <dbReference type="ARBA" id="ARBA00023136"/>
    </source>
</evidence>
<feature type="transmembrane region" description="Helical" evidence="12">
    <location>
        <begin position="298"/>
        <end position="318"/>
    </location>
</feature>
<feature type="transmembrane region" description="Helical" evidence="12">
    <location>
        <begin position="267"/>
        <end position="286"/>
    </location>
</feature>
<dbReference type="GO" id="GO:0015095">
    <property type="term" value="F:magnesium ion transmembrane transporter activity"/>
    <property type="evidence" value="ECO:0007669"/>
    <property type="project" value="UniProtKB-UniRule"/>
</dbReference>
<dbReference type="InterPro" id="IPR045861">
    <property type="entry name" value="CorA_cytoplasmic_dom"/>
</dbReference>
<dbReference type="AlphaFoldDB" id="H5SQJ9"/>
<keyword evidence="7 12" id="KW-1133">Transmembrane helix</keyword>
<sequence>MPLRTFVYEEGQGLLTDLSLPELATKIGQTGVTFWIDCPRPEAAEIQKMGELFNLHPLAVEDLLNPQYRPKIDTYDNGLLIVLRDADVDRIQKSLSALELDLFLGRNFLITVHTERMECIEMALARLTSSAARILGRGPDYLAHTIIDLLVDDNLQLLSWLDEEIGELEEAIFTNPDKAALQQAAKLRKNIVYLQRVLGPQLELIRRLSGDELPFIKKSLRVYFRDVYDNLARINDLIFTYREVISTDMAIHQTLISNKLNEIMKTLTVIATIFLPLTFIASIYGMNFHFMPELDSPWGYPSVLALMFFIGGGMFWWFKRRGWFE</sequence>
<evidence type="ECO:0000256" key="5">
    <source>
        <dbReference type="ARBA" id="ARBA00022692"/>
    </source>
</evidence>
<evidence type="ECO:0000256" key="7">
    <source>
        <dbReference type="ARBA" id="ARBA00022989"/>
    </source>
</evidence>
<dbReference type="GO" id="GO:0015087">
    <property type="term" value="F:cobalt ion transmembrane transporter activity"/>
    <property type="evidence" value="ECO:0007669"/>
    <property type="project" value="UniProtKB-UniRule"/>
</dbReference>
<evidence type="ECO:0000313" key="13">
    <source>
        <dbReference type="EMBL" id="BAL58435.1"/>
    </source>
</evidence>